<organism evidence="1 2">
    <name type="scientific">Ruminococcus bromii</name>
    <dbReference type="NCBI Taxonomy" id="40518"/>
    <lineage>
        <taxon>Bacteria</taxon>
        <taxon>Bacillati</taxon>
        <taxon>Bacillota</taxon>
        <taxon>Clostridia</taxon>
        <taxon>Eubacteriales</taxon>
        <taxon>Oscillospiraceae</taxon>
        <taxon>Ruminococcus</taxon>
    </lineage>
</organism>
<dbReference type="InterPro" id="IPR058701">
    <property type="entry name" value="PhiTE_072-like"/>
</dbReference>
<accession>A0ABT0NH91</accession>
<name>A0ABT0NH91_9FIRM</name>
<reference evidence="1 2" key="1">
    <citation type="submission" date="2019-03" db="EMBL/GenBank/DDBJ databases">
        <authorList>
            <person name="Molinero N."/>
            <person name="Sanchez B."/>
            <person name="Walker A."/>
            <person name="Duncan S."/>
            <person name="Delgado S."/>
            <person name="Margolles A."/>
        </authorList>
    </citation>
    <scope>NUCLEOTIDE SEQUENCE [LARGE SCALE GENOMIC DNA]</scope>
    <source>
        <strain evidence="1 2">IPLA60002</strain>
    </source>
</reference>
<dbReference type="EMBL" id="SNUZ01000007">
    <property type="protein sequence ID" value="MCL3787302.1"/>
    <property type="molecule type" value="Genomic_DNA"/>
</dbReference>
<dbReference type="Pfam" id="PF26211">
    <property type="entry name" value="Phage_phiTE_072"/>
    <property type="match status" value="1"/>
</dbReference>
<keyword evidence="2" id="KW-1185">Reference proteome</keyword>
<sequence length="176" mass="20392">MANVKVINPDITVLEYNQEKTDKDYGSCLWAKFYFDTTNCKLLITSDCGNYAYGWCSDTKPFLSFLASISKGYLLSKIAKQSEVDCDATYLAVKEYIGDDTDVNDDEDELLYVCHCSKNKVEVYKSLEDYFYGEMLDFETESLNDCIICSYPTWAKRIADIFVNYIQPLLKEFYYD</sequence>
<evidence type="ECO:0000313" key="2">
    <source>
        <dbReference type="Proteomes" id="UP001056693"/>
    </source>
</evidence>
<dbReference type="RefSeq" id="WP_177548030.1">
    <property type="nucleotide sequence ID" value="NZ_SNUZ01000007.1"/>
</dbReference>
<proteinExistence type="predicted"/>
<dbReference type="Proteomes" id="UP001056693">
    <property type="component" value="Unassembled WGS sequence"/>
</dbReference>
<gene>
    <name evidence="1" type="ORF">E2N93_04585</name>
</gene>
<comment type="caution">
    <text evidence="1">The sequence shown here is derived from an EMBL/GenBank/DDBJ whole genome shotgun (WGS) entry which is preliminary data.</text>
</comment>
<evidence type="ECO:0000313" key="1">
    <source>
        <dbReference type="EMBL" id="MCL3787302.1"/>
    </source>
</evidence>
<protein>
    <submittedName>
        <fullName evidence="1">Uncharacterized protein</fullName>
    </submittedName>
</protein>